<comment type="caution">
    <text evidence="3">The sequence shown here is derived from an EMBL/GenBank/DDBJ whole genome shotgun (WGS) entry which is preliminary data.</text>
</comment>
<feature type="chain" id="PRO_5013271651" evidence="2">
    <location>
        <begin position="20"/>
        <end position="951"/>
    </location>
</feature>
<protein>
    <submittedName>
        <fullName evidence="3">Uncharacterized protein</fullName>
    </submittedName>
</protein>
<feature type="signal peptide" evidence="2">
    <location>
        <begin position="1"/>
        <end position="19"/>
    </location>
</feature>
<feature type="region of interest" description="Disordered" evidence="1">
    <location>
        <begin position="269"/>
        <end position="310"/>
    </location>
</feature>
<gene>
    <name evidence="3" type="ORF">AK812_SmicGene21926</name>
</gene>
<evidence type="ECO:0000256" key="1">
    <source>
        <dbReference type="SAM" id="MobiDB-lite"/>
    </source>
</evidence>
<reference evidence="3 4" key="1">
    <citation type="submission" date="2016-02" db="EMBL/GenBank/DDBJ databases">
        <title>Genome analysis of coral dinoflagellate symbionts highlights evolutionary adaptations to a symbiotic lifestyle.</title>
        <authorList>
            <person name="Aranda M."/>
            <person name="Li Y."/>
            <person name="Liew Y.J."/>
            <person name="Baumgarten S."/>
            <person name="Simakov O."/>
            <person name="Wilson M."/>
            <person name="Piel J."/>
            <person name="Ashoor H."/>
            <person name="Bougouffa S."/>
            <person name="Bajic V.B."/>
            <person name="Ryu T."/>
            <person name="Ravasi T."/>
            <person name="Bayer T."/>
            <person name="Micklem G."/>
            <person name="Kim H."/>
            <person name="Bhak J."/>
            <person name="Lajeunesse T.C."/>
            <person name="Voolstra C.R."/>
        </authorList>
    </citation>
    <scope>NUCLEOTIDE SEQUENCE [LARGE SCALE GENOMIC DNA]</scope>
    <source>
        <strain evidence="3 4">CCMP2467</strain>
    </source>
</reference>
<dbReference type="OrthoDB" id="485288at2759"/>
<dbReference type="EMBL" id="LSRX01000487">
    <property type="protein sequence ID" value="OLP95870.1"/>
    <property type="molecule type" value="Genomic_DNA"/>
</dbReference>
<name>A0A1Q9DL51_SYMMI</name>
<evidence type="ECO:0000313" key="3">
    <source>
        <dbReference type="EMBL" id="OLP95870.1"/>
    </source>
</evidence>
<keyword evidence="4" id="KW-1185">Reference proteome</keyword>
<evidence type="ECO:0000313" key="4">
    <source>
        <dbReference type="Proteomes" id="UP000186817"/>
    </source>
</evidence>
<accession>A0A1Q9DL51</accession>
<evidence type="ECO:0000256" key="2">
    <source>
        <dbReference type="SAM" id="SignalP"/>
    </source>
</evidence>
<keyword evidence="2" id="KW-0732">Signal</keyword>
<dbReference type="AlphaFoldDB" id="A0A1Q9DL51"/>
<feature type="region of interest" description="Disordered" evidence="1">
    <location>
        <begin position="165"/>
        <end position="203"/>
    </location>
</feature>
<dbReference type="Proteomes" id="UP000186817">
    <property type="component" value="Unassembled WGS sequence"/>
</dbReference>
<sequence>MSAALIGQLLSACAGAYSAASSAVWWAASLPPTCRESLTHAALTCSGATPRYFTPGFASDHLRLLGGGCCWVSSSACSFAERRPLVALAGGHAPQCAPCSWEALLRELAARTEDPNRHEVLQYLLQGGEAAVRDLSQATNRTPTALMAHLLTDSTVVDAAALRVGGQPTAPGDIDEWTPHPHRGRRVGEAAHPGPPSEGDPELRRQRALHALAQMQLLPPGTRPAALRDHQADTDAAEILSDTLSATTPFASPRGDAPQQLSGAVAPVTPREATPGFTPPPSPDQLPRSTPAAANVEPLPWQDARPPSSLPGERNSWLYIPLLHAGAGNLTERAQHDWRSRPGLGPRFWELASLLRDAPPVMPSALAQTLLAVAECEAHDTRRDISAADRASAAAFSAMPDAPLPLSAALLLCMEPDGYLTAAAQAAFLESYAGASACVRQLEGRDAETTCLRSAAVARNLLQAEGWQECPSWRAIADGARPPVATDRSLGDWPHGWQHSASRTRNLHFRERTLLPDMSPSACALLRSQAGPHAGAWLTAIPADPATTLSPQAMQLALRRRLRLPLPLRLNRCGPSPGCGGLVDVFGDHALACPRTGLLARRAKIVERAWVRVAREAVGADGQVVPQQWLCATTAPGVAPDDRRRLDLVIYGASPMGGALCCDATLVSPLTRTGQPQPGTVADDGAMLRVAERRKRAAYPELSSGGPQRLLVLGSEIGGRWNETAQHLVRDLARVRAQRAPPALRAAATSAWTRRWWATLAVALQQAVSSTALGSPWPAPPHASQPPGPELDRVLDLAEAAGPSRLPRTPTAAGKRKLLKPVLRASSDAVACRWHQEPTDIGDRSRLRIGPRYPSEALGAIRRPTSHTEASRANSFGGLADVEPPLLFSLVASEPAKQGEKQGHDPHVTDAGSSDCCLDVDLVLPCCHAGSDSICVRCVTAAVFSLAFAAA</sequence>
<proteinExistence type="predicted"/>
<organism evidence="3 4">
    <name type="scientific">Symbiodinium microadriaticum</name>
    <name type="common">Dinoflagellate</name>
    <name type="synonym">Zooxanthella microadriatica</name>
    <dbReference type="NCBI Taxonomy" id="2951"/>
    <lineage>
        <taxon>Eukaryota</taxon>
        <taxon>Sar</taxon>
        <taxon>Alveolata</taxon>
        <taxon>Dinophyceae</taxon>
        <taxon>Suessiales</taxon>
        <taxon>Symbiodiniaceae</taxon>
        <taxon>Symbiodinium</taxon>
    </lineage>
</organism>